<reference evidence="1 2" key="1">
    <citation type="journal article" date="2018" name="G3 (Bethesda)">
        <title>A High-Quality Reference Genome for the Invasive Mosquitofish Gambusia affinis Using a Chicago Library.</title>
        <authorList>
            <person name="Hoffberg S.L."/>
            <person name="Troendle N.J."/>
            <person name="Glenn T.C."/>
            <person name="Mahmud O."/>
            <person name="Louha S."/>
            <person name="Chalopin D."/>
            <person name="Bennetzen J.L."/>
            <person name="Mauricio R."/>
        </authorList>
    </citation>
    <scope>NUCLEOTIDE SEQUENCE [LARGE SCALE GENOMIC DNA]</scope>
    <source>
        <strain evidence="1">NE01/NJP1002.9</strain>
        <tissue evidence="1">Muscle</tissue>
    </source>
</reference>
<gene>
    <name evidence="1" type="ORF">CCH79_00002781</name>
</gene>
<sequence>MGYTLHLPQPCRDHTAAGRFRDVTFHSHPGLLYITTRRRSLSSTVVRPLQSRDPGFYQI</sequence>
<proteinExistence type="predicted"/>
<comment type="caution">
    <text evidence="1">The sequence shown here is derived from an EMBL/GenBank/DDBJ whole genome shotgun (WGS) entry which is preliminary data.</text>
</comment>
<name>A0A315W742_GAMAF</name>
<evidence type="ECO:0000313" key="1">
    <source>
        <dbReference type="EMBL" id="PWA31567.1"/>
    </source>
</evidence>
<dbReference type="Proteomes" id="UP000250572">
    <property type="component" value="Unassembled WGS sequence"/>
</dbReference>
<protein>
    <submittedName>
        <fullName evidence="1">Uncharacterized protein</fullName>
    </submittedName>
</protein>
<organism evidence="1 2">
    <name type="scientific">Gambusia affinis</name>
    <name type="common">Western mosquitofish</name>
    <name type="synonym">Heterandria affinis</name>
    <dbReference type="NCBI Taxonomy" id="33528"/>
    <lineage>
        <taxon>Eukaryota</taxon>
        <taxon>Metazoa</taxon>
        <taxon>Chordata</taxon>
        <taxon>Craniata</taxon>
        <taxon>Vertebrata</taxon>
        <taxon>Euteleostomi</taxon>
        <taxon>Actinopterygii</taxon>
        <taxon>Neopterygii</taxon>
        <taxon>Teleostei</taxon>
        <taxon>Neoteleostei</taxon>
        <taxon>Acanthomorphata</taxon>
        <taxon>Ovalentaria</taxon>
        <taxon>Atherinomorphae</taxon>
        <taxon>Cyprinodontiformes</taxon>
        <taxon>Poeciliidae</taxon>
        <taxon>Poeciliinae</taxon>
        <taxon>Gambusia</taxon>
    </lineage>
</organism>
<keyword evidence="2" id="KW-1185">Reference proteome</keyword>
<accession>A0A315W742</accession>
<dbReference type="EMBL" id="NHOQ01000293">
    <property type="protein sequence ID" value="PWA31567.1"/>
    <property type="molecule type" value="Genomic_DNA"/>
</dbReference>
<dbReference type="AlphaFoldDB" id="A0A315W742"/>
<evidence type="ECO:0000313" key="2">
    <source>
        <dbReference type="Proteomes" id="UP000250572"/>
    </source>
</evidence>